<dbReference type="AlphaFoldDB" id="A0A1F6UVN8"/>
<dbReference type="Proteomes" id="UP000182253">
    <property type="component" value="Unassembled WGS sequence"/>
</dbReference>
<dbReference type="EMBL" id="MFTL01000018">
    <property type="protein sequence ID" value="OGI61447.1"/>
    <property type="molecule type" value="Genomic_DNA"/>
</dbReference>
<dbReference type="Pfam" id="PF00380">
    <property type="entry name" value="Ribosomal_S9"/>
    <property type="match status" value="1"/>
</dbReference>
<evidence type="ECO:0000256" key="3">
    <source>
        <dbReference type="ARBA" id="ARBA00023274"/>
    </source>
</evidence>
<evidence type="ECO:0000313" key="8">
    <source>
        <dbReference type="EMBL" id="OGI61447.1"/>
    </source>
</evidence>
<name>A0A1F6UVN8_9BACT</name>
<dbReference type="PROSITE" id="PS00360">
    <property type="entry name" value="RIBOSOMAL_S9"/>
    <property type="match status" value="1"/>
</dbReference>
<feature type="compositionally biased region" description="Basic residues" evidence="7">
    <location>
        <begin position="113"/>
        <end position="132"/>
    </location>
</feature>
<feature type="region of interest" description="Disordered" evidence="7">
    <location>
        <begin position="92"/>
        <end position="132"/>
    </location>
</feature>
<dbReference type="GO" id="GO:0003735">
    <property type="term" value="F:structural constituent of ribosome"/>
    <property type="evidence" value="ECO:0007669"/>
    <property type="project" value="InterPro"/>
</dbReference>
<comment type="caution">
    <text evidence="8">The sequence shown here is derived from an EMBL/GenBank/DDBJ whole genome shotgun (WGS) entry which is preliminary data.</text>
</comment>
<dbReference type="GO" id="GO:0003723">
    <property type="term" value="F:RNA binding"/>
    <property type="evidence" value="ECO:0007669"/>
    <property type="project" value="TreeGrafter"/>
</dbReference>
<protein>
    <recommendedName>
        <fullName evidence="4 5">Small ribosomal subunit protein uS9</fullName>
    </recommendedName>
</protein>
<dbReference type="InterPro" id="IPR020568">
    <property type="entry name" value="Ribosomal_Su5_D2-typ_SF"/>
</dbReference>
<dbReference type="GO" id="GO:0006412">
    <property type="term" value="P:translation"/>
    <property type="evidence" value="ECO:0007669"/>
    <property type="project" value="UniProtKB-UniRule"/>
</dbReference>
<evidence type="ECO:0000256" key="7">
    <source>
        <dbReference type="SAM" id="MobiDB-lite"/>
    </source>
</evidence>
<keyword evidence="3 5" id="KW-0687">Ribonucleoprotein</keyword>
<evidence type="ECO:0000256" key="2">
    <source>
        <dbReference type="ARBA" id="ARBA00022980"/>
    </source>
</evidence>
<dbReference type="STRING" id="1801735.A2645_00375"/>
<sequence length="132" mass="15019">MTEQKYIEAIGRRKSSTARVRITPAVGMRFVVNDKAFEEYFPTKETQSKLLAPFEKSEIKQKFHVTVLVSGGGINSQAGAVRHGISRALTEHDGELRAPLKKSGLLKRDPRKKERRKYGLKKARKAPQWSKR</sequence>
<organism evidence="8 9">
    <name type="scientific">Candidatus Nomurabacteria bacterium RIFCSPHIGHO2_01_FULL_39_9</name>
    <dbReference type="NCBI Taxonomy" id="1801735"/>
    <lineage>
        <taxon>Bacteria</taxon>
        <taxon>Candidatus Nomuraibacteriota</taxon>
    </lineage>
</organism>
<gene>
    <name evidence="5" type="primary">rpsI</name>
    <name evidence="8" type="ORF">A2645_00375</name>
</gene>
<dbReference type="PANTHER" id="PTHR21569">
    <property type="entry name" value="RIBOSOMAL PROTEIN S9"/>
    <property type="match status" value="1"/>
</dbReference>
<dbReference type="InterPro" id="IPR000754">
    <property type="entry name" value="Ribosomal_uS9"/>
</dbReference>
<dbReference type="InterPro" id="IPR023035">
    <property type="entry name" value="Ribosomal_uS9_bac/plastid"/>
</dbReference>
<dbReference type="PANTHER" id="PTHR21569:SF1">
    <property type="entry name" value="SMALL RIBOSOMAL SUBUNIT PROTEIN US9M"/>
    <property type="match status" value="1"/>
</dbReference>
<keyword evidence="2 5" id="KW-0689">Ribosomal protein</keyword>
<dbReference type="NCBIfam" id="NF001099">
    <property type="entry name" value="PRK00132.1"/>
    <property type="match status" value="1"/>
</dbReference>
<proteinExistence type="inferred from homology"/>
<evidence type="ECO:0000313" key="9">
    <source>
        <dbReference type="Proteomes" id="UP000182253"/>
    </source>
</evidence>
<dbReference type="Gene3D" id="3.30.230.10">
    <property type="match status" value="1"/>
</dbReference>
<evidence type="ECO:0000256" key="1">
    <source>
        <dbReference type="ARBA" id="ARBA00005251"/>
    </source>
</evidence>
<evidence type="ECO:0000256" key="5">
    <source>
        <dbReference type="HAMAP-Rule" id="MF_00532"/>
    </source>
</evidence>
<dbReference type="GO" id="GO:0022627">
    <property type="term" value="C:cytosolic small ribosomal subunit"/>
    <property type="evidence" value="ECO:0007669"/>
    <property type="project" value="TreeGrafter"/>
</dbReference>
<dbReference type="HAMAP" id="MF_00532_B">
    <property type="entry name" value="Ribosomal_uS9_B"/>
    <property type="match status" value="1"/>
</dbReference>
<dbReference type="InterPro" id="IPR014721">
    <property type="entry name" value="Ribsml_uS5_D2-typ_fold_subgr"/>
</dbReference>
<reference evidence="8 9" key="1">
    <citation type="journal article" date="2016" name="Nat. Commun.">
        <title>Thousands of microbial genomes shed light on interconnected biogeochemical processes in an aquifer system.</title>
        <authorList>
            <person name="Anantharaman K."/>
            <person name="Brown C.T."/>
            <person name="Hug L.A."/>
            <person name="Sharon I."/>
            <person name="Castelle C.J."/>
            <person name="Probst A.J."/>
            <person name="Thomas B.C."/>
            <person name="Singh A."/>
            <person name="Wilkins M.J."/>
            <person name="Karaoz U."/>
            <person name="Brodie E.L."/>
            <person name="Williams K.H."/>
            <person name="Hubbard S.S."/>
            <person name="Banfield J.F."/>
        </authorList>
    </citation>
    <scope>NUCLEOTIDE SEQUENCE [LARGE SCALE GENOMIC DNA]</scope>
</reference>
<evidence type="ECO:0000256" key="6">
    <source>
        <dbReference type="RuleBase" id="RU003815"/>
    </source>
</evidence>
<comment type="similarity">
    <text evidence="1 5 6">Belongs to the universal ribosomal protein uS9 family.</text>
</comment>
<dbReference type="FunFam" id="3.30.230.10:FF:000001">
    <property type="entry name" value="30S ribosomal protein S9"/>
    <property type="match status" value="1"/>
</dbReference>
<accession>A0A1F6UVN8</accession>
<dbReference type="SUPFAM" id="SSF54211">
    <property type="entry name" value="Ribosomal protein S5 domain 2-like"/>
    <property type="match status" value="1"/>
</dbReference>
<evidence type="ECO:0000256" key="4">
    <source>
        <dbReference type="ARBA" id="ARBA00035259"/>
    </source>
</evidence>
<dbReference type="InterPro" id="IPR020574">
    <property type="entry name" value="Ribosomal_uS9_CS"/>
</dbReference>